<dbReference type="RefSeq" id="WP_149815591.1">
    <property type="nucleotide sequence ID" value="NZ_VUOA01000006.1"/>
</dbReference>
<keyword evidence="2" id="KW-1185">Reference proteome</keyword>
<evidence type="ECO:0000313" key="2">
    <source>
        <dbReference type="Proteomes" id="UP000323142"/>
    </source>
</evidence>
<sequence>MTAHDQTRPAPEGSLVQACRDLAAALERHQEAVARHAREIPDPSEETLAELETSYFDLIAAAGIVSGQSLEAASDDDLFTAKAA</sequence>
<protein>
    <submittedName>
        <fullName evidence="1">Uncharacterized protein</fullName>
    </submittedName>
</protein>
<organism evidence="1 2">
    <name type="scientific">Salinarimonas soli</name>
    <dbReference type="NCBI Taxonomy" id="1638099"/>
    <lineage>
        <taxon>Bacteria</taxon>
        <taxon>Pseudomonadati</taxon>
        <taxon>Pseudomonadota</taxon>
        <taxon>Alphaproteobacteria</taxon>
        <taxon>Hyphomicrobiales</taxon>
        <taxon>Salinarimonadaceae</taxon>
        <taxon>Salinarimonas</taxon>
    </lineage>
</organism>
<reference evidence="1 2" key="2">
    <citation type="submission" date="2019-09" db="EMBL/GenBank/DDBJ databases">
        <authorList>
            <person name="Jin C."/>
        </authorList>
    </citation>
    <scope>NUCLEOTIDE SEQUENCE [LARGE SCALE GENOMIC DNA]</scope>
    <source>
        <strain evidence="1 2">BN140002</strain>
    </source>
</reference>
<dbReference type="AlphaFoldDB" id="A0A5B2VUH0"/>
<reference evidence="1 2" key="1">
    <citation type="submission" date="2019-09" db="EMBL/GenBank/DDBJ databases">
        <title>Salinarimonas rosea gen. nov., sp. nov., a new member of the a-2 subgroup of the Proteobacteria.</title>
        <authorList>
            <person name="Liu J."/>
        </authorList>
    </citation>
    <scope>NUCLEOTIDE SEQUENCE [LARGE SCALE GENOMIC DNA]</scope>
    <source>
        <strain evidence="1 2">BN140002</strain>
    </source>
</reference>
<evidence type="ECO:0000313" key="1">
    <source>
        <dbReference type="EMBL" id="KAA2242320.1"/>
    </source>
</evidence>
<gene>
    <name evidence="1" type="ORF">F0L46_03280</name>
</gene>
<comment type="caution">
    <text evidence="1">The sequence shown here is derived from an EMBL/GenBank/DDBJ whole genome shotgun (WGS) entry which is preliminary data.</text>
</comment>
<accession>A0A5B2VUH0</accession>
<name>A0A5B2VUH0_9HYPH</name>
<dbReference type="EMBL" id="VUOA01000006">
    <property type="protein sequence ID" value="KAA2242320.1"/>
    <property type="molecule type" value="Genomic_DNA"/>
</dbReference>
<proteinExistence type="predicted"/>
<dbReference type="Proteomes" id="UP000323142">
    <property type="component" value="Unassembled WGS sequence"/>
</dbReference>